<feature type="chain" id="PRO_5005797315" evidence="1">
    <location>
        <begin position="24"/>
        <end position="320"/>
    </location>
</feature>
<evidence type="ECO:0000256" key="1">
    <source>
        <dbReference type="SAM" id="SignalP"/>
    </source>
</evidence>
<dbReference type="STRING" id="1125411.W908_04455"/>
<dbReference type="Gene3D" id="3.40.190.100">
    <property type="entry name" value="Glycine betaine-binding periplasmic protein, domain 2"/>
    <property type="match status" value="1"/>
</dbReference>
<dbReference type="Proteomes" id="UP000068905">
    <property type="component" value="Chromosome"/>
</dbReference>
<dbReference type="Pfam" id="PF04069">
    <property type="entry name" value="OpuAC"/>
    <property type="match status" value="1"/>
</dbReference>
<dbReference type="OrthoDB" id="9787902at2"/>
<dbReference type="PATRIC" id="fig|1125411.7.peg.873"/>
<dbReference type="RefSeq" id="WP_020024322.1">
    <property type="nucleotide sequence ID" value="NZ_CP006911.1"/>
</dbReference>
<dbReference type="Gene3D" id="3.10.105.10">
    <property type="entry name" value="Dipeptide-binding Protein, Domain 3"/>
    <property type="match status" value="2"/>
</dbReference>
<organism evidence="3 4">
    <name type="scientific">Candidatus Pseudothioglobus singularis PS1</name>
    <dbReference type="NCBI Taxonomy" id="1125411"/>
    <lineage>
        <taxon>Bacteria</taxon>
        <taxon>Pseudomonadati</taxon>
        <taxon>Pseudomonadota</taxon>
        <taxon>Gammaproteobacteria</taxon>
        <taxon>Candidatus Pseudothioglobaceae</taxon>
        <taxon>Candidatus Pseudothioglobus</taxon>
    </lineage>
</organism>
<evidence type="ECO:0000259" key="2">
    <source>
        <dbReference type="Pfam" id="PF04069"/>
    </source>
</evidence>
<sequence>MKMMKKTAIAAVVALSASMTTYAEKVNIGDPGWTGATAIANLLSAVITDKMGGEVELVPGNNTAIYGAIDRSKGEIEVHPDVWLPNQQAYTNDLVPKGTLKLSSKSYEGNQGYCVSQAFAAEMDITSIFDLGRPEVVAAMDSDGNGKGEFWIGADGWASANVNEVKVRDYKLLDAGIEPVRAAEAVKNARVLDSIKKGEGYAFYCYKPHAIWGMADVVMLTEPTHDPAAYKMVQPKEDADWYKNSYVASKDALKNIQIGWGTSLEGKSPAIVEFFNNFQLTSDDVSWLAYEVSVMKRDPADVARDWMSQNEDTVDGWLGL</sequence>
<dbReference type="CDD" id="cd13642">
    <property type="entry name" value="PBP2_BCP_1"/>
    <property type="match status" value="1"/>
</dbReference>
<protein>
    <submittedName>
        <fullName evidence="3">Glycine/betaine ABC transporter substrate-binding protein</fullName>
    </submittedName>
</protein>
<name>A0A0M4L447_9GAMM</name>
<dbReference type="InterPro" id="IPR007210">
    <property type="entry name" value="ABC_Gly_betaine_transp_sub-bd"/>
</dbReference>
<feature type="domain" description="ABC-type glycine betaine transport system substrate-binding" evidence="2">
    <location>
        <begin position="25"/>
        <end position="309"/>
    </location>
</feature>
<keyword evidence="1" id="KW-0732">Signal</keyword>
<evidence type="ECO:0000313" key="4">
    <source>
        <dbReference type="Proteomes" id="UP000068905"/>
    </source>
</evidence>
<dbReference type="KEGG" id="tsn:W908_04455"/>
<dbReference type="SUPFAM" id="SSF53850">
    <property type="entry name" value="Periplasmic binding protein-like II"/>
    <property type="match status" value="1"/>
</dbReference>
<dbReference type="AlphaFoldDB" id="A0A0M4L447"/>
<dbReference type="EMBL" id="CP006911">
    <property type="protein sequence ID" value="ALE01896.1"/>
    <property type="molecule type" value="Genomic_DNA"/>
</dbReference>
<reference evidence="3 4" key="1">
    <citation type="journal article" date="2015" name="Genome Announc.">
        <title>Genome Sequence of 'Candidatus Thioglobus singularis' Strain PS1, a Mixotroph from the SUP05 Clade of Marine Gammaproteobacteria.</title>
        <authorList>
            <person name="Marshall K.T."/>
            <person name="Morris R.M."/>
        </authorList>
    </citation>
    <scope>NUCLEOTIDE SEQUENCE [LARGE SCALE GENOMIC DNA]</scope>
    <source>
        <strain evidence="3 4">PS1</strain>
    </source>
</reference>
<accession>A0A0M4L447</accession>
<gene>
    <name evidence="3" type="ORF">W908_04455</name>
</gene>
<keyword evidence="4" id="KW-1185">Reference proteome</keyword>
<evidence type="ECO:0000313" key="3">
    <source>
        <dbReference type="EMBL" id="ALE01896.1"/>
    </source>
</evidence>
<feature type="signal peptide" evidence="1">
    <location>
        <begin position="1"/>
        <end position="23"/>
    </location>
</feature>
<dbReference type="GO" id="GO:0022857">
    <property type="term" value="F:transmembrane transporter activity"/>
    <property type="evidence" value="ECO:0007669"/>
    <property type="project" value="InterPro"/>
</dbReference>
<dbReference type="GO" id="GO:0043190">
    <property type="term" value="C:ATP-binding cassette (ABC) transporter complex"/>
    <property type="evidence" value="ECO:0007669"/>
    <property type="project" value="InterPro"/>
</dbReference>
<proteinExistence type="predicted"/>